<dbReference type="GO" id="GO:0005634">
    <property type="term" value="C:nucleus"/>
    <property type="evidence" value="ECO:0007669"/>
    <property type="project" value="TreeGrafter"/>
</dbReference>
<feature type="compositionally biased region" description="Acidic residues" evidence="2">
    <location>
        <begin position="1"/>
        <end position="10"/>
    </location>
</feature>
<name>A0AAW2HN66_9NEOP</name>
<accession>A0AAW2HN66</accession>
<feature type="compositionally biased region" description="Basic and acidic residues" evidence="2">
    <location>
        <begin position="541"/>
        <end position="565"/>
    </location>
</feature>
<feature type="region of interest" description="Disordered" evidence="2">
    <location>
        <begin position="644"/>
        <end position="736"/>
    </location>
</feature>
<feature type="compositionally biased region" description="Basic and acidic residues" evidence="2">
    <location>
        <begin position="348"/>
        <end position="377"/>
    </location>
</feature>
<dbReference type="InterPro" id="IPR011666">
    <property type="entry name" value="DUF1604"/>
</dbReference>
<dbReference type="PROSITE" id="PS50174">
    <property type="entry name" value="G_PATCH"/>
    <property type="match status" value="1"/>
</dbReference>
<dbReference type="PANTHER" id="PTHR13384:SF19">
    <property type="entry name" value="G PATCH DOMAIN-CONTAINING PROTEIN 1"/>
    <property type="match status" value="1"/>
</dbReference>
<feature type="compositionally biased region" description="Basic and acidic residues" evidence="2">
    <location>
        <begin position="591"/>
        <end position="624"/>
    </location>
</feature>
<dbReference type="PANTHER" id="PTHR13384">
    <property type="entry name" value="G PATCH DOMAIN-CONTAINING PROTEIN 1"/>
    <property type="match status" value="1"/>
</dbReference>
<sequence length="736" mass="83456">MSDESEEDYAEFGTALEPLDEDDCPRKKPFTIEDQFARDKHGRRRFHGAFTGGFSAGFLNTVGSLEGWTPSSFKSSKSEKGTAVQQRPEQFMDEEDMGEFGIAPFVLHAKEEFSNTNNSKRKYQDHISGSVLGPSVLKSLLQPVRETIGIKLLKKMGWKPGQGTGPRVSKHEKKRISKLRKKVYGCSLPDKKSDTEEEDDDDEDLENITFAPEDFPFQSVEAKENVFGIGYKGLDKRSILTAPQSKPEIRSKKTISGQAFGVGAFEEEDEDIYSREDMSQYDFSLDNPIQEGGSTSGGISSEDLYDAFALALKKVIKKSFPPPTLPKDFKPVHRNRKSRFDQPPPAVEKARKLVDSPERRTADDDAEEILKEAKKITDSASGTKQTSFKPFIADADKQNRYEKYLKLVMAGKKDSLASLQPLSMTEWERERERVEFEQAAKLFKPLSGVMEDRFTVASQPDDINDPLAQVEKTKSGTEDEIKAAKMNMYGRLTRTIEDWKPCSMLSKRFNIPELNKNEIPIVKNKPKYSIFDDVSSISETKIVEKEEEKETEKPEEKPEPARTNEEFNVPDTGNKIDLFAAIFLDTDSEDEHAKETEKDASKEPGKESVREFETPYEDSIKNVERNTSPARGIFENLDYCFLIPNKVEPSDPKPADDKNGVEEGKSADDDLAYGPKLPNTFPVRKVSSVVQPVVNDGCWVEKSEHRKHKKKEKKKEKRKSKKSKHKSKHKHKKNKR</sequence>
<feature type="region of interest" description="Disordered" evidence="2">
    <location>
        <begin position="1"/>
        <end position="27"/>
    </location>
</feature>
<comment type="similarity">
    <text evidence="1">Belongs to the GPATCH1 family.</text>
</comment>
<evidence type="ECO:0000259" key="3">
    <source>
        <dbReference type="PROSITE" id="PS50174"/>
    </source>
</evidence>
<feature type="compositionally biased region" description="Low complexity" evidence="2">
    <location>
        <begin position="682"/>
        <end position="694"/>
    </location>
</feature>
<protein>
    <recommendedName>
        <fullName evidence="3">G-patch domain-containing protein</fullName>
    </recommendedName>
</protein>
<dbReference type="InterPro" id="IPR000467">
    <property type="entry name" value="G_patch_dom"/>
</dbReference>
<feature type="region of interest" description="Disordered" evidence="2">
    <location>
        <begin position="70"/>
        <end position="91"/>
    </location>
</feature>
<dbReference type="GO" id="GO:0006397">
    <property type="term" value="P:mRNA processing"/>
    <property type="evidence" value="ECO:0007669"/>
    <property type="project" value="InterPro"/>
</dbReference>
<evidence type="ECO:0000313" key="4">
    <source>
        <dbReference type="EMBL" id="KAL0271224.1"/>
    </source>
</evidence>
<dbReference type="GO" id="GO:0003723">
    <property type="term" value="F:RNA binding"/>
    <property type="evidence" value="ECO:0007669"/>
    <property type="project" value="TreeGrafter"/>
</dbReference>
<gene>
    <name evidence="4" type="ORF">PYX00_008391</name>
</gene>
<dbReference type="Pfam" id="PF01585">
    <property type="entry name" value="G-patch"/>
    <property type="match status" value="1"/>
</dbReference>
<feature type="region of interest" description="Disordered" evidence="2">
    <location>
        <begin position="587"/>
        <end position="624"/>
    </location>
</feature>
<reference evidence="4" key="1">
    <citation type="journal article" date="2024" name="Gigascience">
        <title>Chromosome-level genome of the poultry shaft louse Menopon gallinae provides insight into the host-switching and adaptive evolution of parasitic lice.</title>
        <authorList>
            <person name="Xu Y."/>
            <person name="Ma L."/>
            <person name="Liu S."/>
            <person name="Liang Y."/>
            <person name="Liu Q."/>
            <person name="He Z."/>
            <person name="Tian L."/>
            <person name="Duan Y."/>
            <person name="Cai W."/>
            <person name="Li H."/>
            <person name="Song F."/>
        </authorList>
    </citation>
    <scope>NUCLEOTIDE SEQUENCE</scope>
    <source>
        <strain evidence="4">Cailab_2023a</strain>
    </source>
</reference>
<proteinExistence type="inferred from homology"/>
<evidence type="ECO:0000256" key="2">
    <source>
        <dbReference type="SAM" id="MobiDB-lite"/>
    </source>
</evidence>
<comment type="caution">
    <text evidence="4">The sequence shown here is derived from an EMBL/GenBank/DDBJ whole genome shotgun (WGS) entry which is preliminary data.</text>
</comment>
<feature type="region of interest" description="Disordered" evidence="2">
    <location>
        <begin position="539"/>
        <end position="574"/>
    </location>
</feature>
<dbReference type="Pfam" id="PF07713">
    <property type="entry name" value="DUF1604"/>
    <property type="match status" value="1"/>
</dbReference>
<feature type="compositionally biased region" description="Basic and acidic residues" evidence="2">
    <location>
        <begin position="648"/>
        <end position="668"/>
    </location>
</feature>
<dbReference type="EMBL" id="JARGDH010000004">
    <property type="protein sequence ID" value="KAL0271224.1"/>
    <property type="molecule type" value="Genomic_DNA"/>
</dbReference>
<feature type="domain" description="G-patch" evidence="3">
    <location>
        <begin position="145"/>
        <end position="165"/>
    </location>
</feature>
<feature type="region of interest" description="Disordered" evidence="2">
    <location>
        <begin position="323"/>
        <end position="384"/>
    </location>
</feature>
<feature type="compositionally biased region" description="Basic residues" evidence="2">
    <location>
        <begin position="705"/>
        <end position="736"/>
    </location>
</feature>
<dbReference type="Pfam" id="PF26093">
    <property type="entry name" value="HTH_TGH"/>
    <property type="match status" value="1"/>
</dbReference>
<dbReference type="AlphaFoldDB" id="A0AAW2HN66"/>
<organism evidence="4">
    <name type="scientific">Menopon gallinae</name>
    <name type="common">poultry shaft louse</name>
    <dbReference type="NCBI Taxonomy" id="328185"/>
    <lineage>
        <taxon>Eukaryota</taxon>
        <taxon>Metazoa</taxon>
        <taxon>Ecdysozoa</taxon>
        <taxon>Arthropoda</taxon>
        <taxon>Hexapoda</taxon>
        <taxon>Insecta</taxon>
        <taxon>Pterygota</taxon>
        <taxon>Neoptera</taxon>
        <taxon>Paraneoptera</taxon>
        <taxon>Psocodea</taxon>
        <taxon>Troctomorpha</taxon>
        <taxon>Phthiraptera</taxon>
        <taxon>Amblycera</taxon>
        <taxon>Menoponidae</taxon>
        <taxon>Menopon</taxon>
    </lineage>
</organism>
<evidence type="ECO:0000256" key="1">
    <source>
        <dbReference type="ARBA" id="ARBA00008600"/>
    </source>
</evidence>